<evidence type="ECO:0008006" key="3">
    <source>
        <dbReference type="Google" id="ProtNLM"/>
    </source>
</evidence>
<gene>
    <name evidence="1" type="ORF">DERP_006867</name>
</gene>
<evidence type="ECO:0000313" key="1">
    <source>
        <dbReference type="EMBL" id="KAH9413181.1"/>
    </source>
</evidence>
<keyword evidence="2" id="KW-1185">Reference proteome</keyword>
<accession>A0ABQ8IS83</accession>
<name>A0ABQ8IS83_DERPT</name>
<proteinExistence type="predicted"/>
<dbReference type="EMBL" id="NJHN03000123">
    <property type="protein sequence ID" value="KAH9413181.1"/>
    <property type="molecule type" value="Genomic_DNA"/>
</dbReference>
<reference evidence="1 2" key="2">
    <citation type="journal article" date="2022" name="Mol. Biol. Evol.">
        <title>Comparative Genomics Reveals Insights into the Divergent Evolution of Astigmatic Mites and Household Pest Adaptations.</title>
        <authorList>
            <person name="Xiong Q."/>
            <person name="Wan A.T."/>
            <person name="Liu X."/>
            <person name="Fung C.S."/>
            <person name="Xiao X."/>
            <person name="Malainual N."/>
            <person name="Hou J."/>
            <person name="Wang L."/>
            <person name="Wang M."/>
            <person name="Yang K.Y."/>
            <person name="Cui Y."/>
            <person name="Leung E.L."/>
            <person name="Nong W."/>
            <person name="Shin S.K."/>
            <person name="Au S.W."/>
            <person name="Jeong K.Y."/>
            <person name="Chew F.T."/>
            <person name="Hui J.H."/>
            <person name="Leung T.F."/>
            <person name="Tungtrongchitr A."/>
            <person name="Zhong N."/>
            <person name="Liu Z."/>
            <person name="Tsui S.K."/>
        </authorList>
    </citation>
    <scope>NUCLEOTIDE SEQUENCE [LARGE SCALE GENOMIC DNA]</scope>
    <source>
        <strain evidence="1">Derp</strain>
    </source>
</reference>
<reference evidence="1 2" key="1">
    <citation type="journal article" date="2018" name="J. Allergy Clin. Immunol.">
        <title>High-quality assembly of Dermatophagoides pteronyssinus genome and transcriptome reveals a wide range of novel allergens.</title>
        <authorList>
            <person name="Liu X.Y."/>
            <person name="Yang K.Y."/>
            <person name="Wang M.Q."/>
            <person name="Kwok J.S."/>
            <person name="Zeng X."/>
            <person name="Yang Z."/>
            <person name="Xiao X.J."/>
            <person name="Lau C.P."/>
            <person name="Li Y."/>
            <person name="Huang Z.M."/>
            <person name="Ba J.G."/>
            <person name="Yim A.K."/>
            <person name="Ouyang C.Y."/>
            <person name="Ngai S.M."/>
            <person name="Chan T.F."/>
            <person name="Leung E.L."/>
            <person name="Liu L."/>
            <person name="Liu Z.G."/>
            <person name="Tsui S.K."/>
        </authorList>
    </citation>
    <scope>NUCLEOTIDE SEQUENCE [LARGE SCALE GENOMIC DNA]</scope>
    <source>
        <strain evidence="1">Derp</strain>
    </source>
</reference>
<dbReference type="Proteomes" id="UP000887458">
    <property type="component" value="Unassembled WGS sequence"/>
</dbReference>
<sequence length="72" mass="7952">MIVFISSITGSTFCTTLRNGCTTSVTSCITGRYTLCITRCGSDAIIMPIKMGAAFEQKKKRYINFKKGEDNK</sequence>
<comment type="caution">
    <text evidence="1">The sequence shown here is derived from an EMBL/GenBank/DDBJ whole genome shotgun (WGS) entry which is preliminary data.</text>
</comment>
<organism evidence="1 2">
    <name type="scientific">Dermatophagoides pteronyssinus</name>
    <name type="common">European house dust mite</name>
    <dbReference type="NCBI Taxonomy" id="6956"/>
    <lineage>
        <taxon>Eukaryota</taxon>
        <taxon>Metazoa</taxon>
        <taxon>Ecdysozoa</taxon>
        <taxon>Arthropoda</taxon>
        <taxon>Chelicerata</taxon>
        <taxon>Arachnida</taxon>
        <taxon>Acari</taxon>
        <taxon>Acariformes</taxon>
        <taxon>Sarcoptiformes</taxon>
        <taxon>Astigmata</taxon>
        <taxon>Psoroptidia</taxon>
        <taxon>Analgoidea</taxon>
        <taxon>Pyroglyphidae</taxon>
        <taxon>Dermatophagoidinae</taxon>
        <taxon>Dermatophagoides</taxon>
    </lineage>
</organism>
<evidence type="ECO:0000313" key="2">
    <source>
        <dbReference type="Proteomes" id="UP000887458"/>
    </source>
</evidence>
<protein>
    <recommendedName>
        <fullName evidence="3">Secreted protein</fullName>
    </recommendedName>
</protein>